<evidence type="ECO:0000256" key="3">
    <source>
        <dbReference type="ARBA" id="ARBA00023026"/>
    </source>
</evidence>
<keyword evidence="1" id="KW-0800">Toxin</keyword>
<keyword evidence="3" id="KW-0843">Virulence</keyword>
<dbReference type="InterPro" id="IPR001144">
    <property type="entry name" value="Enterotoxin_A"/>
</dbReference>
<evidence type="ECO:0000313" key="7">
    <source>
        <dbReference type="Proteomes" id="UP000054481"/>
    </source>
</evidence>
<name>A0A0F7ZYZ7_9HYPO</name>
<keyword evidence="4" id="KW-1015">Disulfide bond</keyword>
<dbReference type="GO" id="GO:0090729">
    <property type="term" value="F:toxin activity"/>
    <property type="evidence" value="ECO:0007669"/>
    <property type="project" value="UniProtKB-KW"/>
</dbReference>
<evidence type="ECO:0000256" key="2">
    <source>
        <dbReference type="ARBA" id="ARBA00022729"/>
    </source>
</evidence>
<evidence type="ECO:0000256" key="1">
    <source>
        <dbReference type="ARBA" id="ARBA00022656"/>
    </source>
</evidence>
<organism evidence="6 7">
    <name type="scientific">Hirsutella minnesotensis 3608</name>
    <dbReference type="NCBI Taxonomy" id="1043627"/>
    <lineage>
        <taxon>Eukaryota</taxon>
        <taxon>Fungi</taxon>
        <taxon>Dikarya</taxon>
        <taxon>Ascomycota</taxon>
        <taxon>Pezizomycotina</taxon>
        <taxon>Sordariomycetes</taxon>
        <taxon>Hypocreomycetidae</taxon>
        <taxon>Hypocreales</taxon>
        <taxon>Ophiocordycipitaceae</taxon>
        <taxon>Hirsutella</taxon>
    </lineage>
</organism>
<dbReference type="SUPFAM" id="SSF56399">
    <property type="entry name" value="ADP-ribosylation"/>
    <property type="match status" value="1"/>
</dbReference>
<sequence length="139" mass="15383">MAQTISIITLIRFALPLLWLGIAQGMPASEVPSTPGSSLLFVPAKRTDDSVKPPPYVYRSNCRSPDEIRAAGDFLPRTQGYKNDAAFSAYNHARGVIMKNTIYVSTTTRLDFAKAIYKGCMVVTKFGTVNQRLQHKDEV</sequence>
<evidence type="ECO:0000256" key="4">
    <source>
        <dbReference type="ARBA" id="ARBA00023157"/>
    </source>
</evidence>
<protein>
    <submittedName>
        <fullName evidence="6">Uncharacterized protein</fullName>
    </submittedName>
</protein>
<dbReference type="EMBL" id="KQ030536">
    <property type="protein sequence ID" value="KJZ73342.1"/>
    <property type="molecule type" value="Genomic_DNA"/>
</dbReference>
<feature type="chain" id="PRO_5002526131" evidence="5">
    <location>
        <begin position="26"/>
        <end position="139"/>
    </location>
</feature>
<gene>
    <name evidence="6" type="ORF">HIM_07346</name>
</gene>
<feature type="signal peptide" evidence="5">
    <location>
        <begin position="1"/>
        <end position="25"/>
    </location>
</feature>
<proteinExistence type="predicted"/>
<accession>A0A0F7ZYZ7</accession>
<reference evidence="6 7" key="1">
    <citation type="journal article" date="2014" name="Genome Biol. Evol.">
        <title>Comparative genomics and transcriptomics analyses reveal divergent lifestyle features of nematode endoparasitic fungus Hirsutella minnesotensis.</title>
        <authorList>
            <person name="Lai Y."/>
            <person name="Liu K."/>
            <person name="Zhang X."/>
            <person name="Zhang X."/>
            <person name="Li K."/>
            <person name="Wang N."/>
            <person name="Shu C."/>
            <person name="Wu Y."/>
            <person name="Wang C."/>
            <person name="Bushley K.E."/>
            <person name="Xiang M."/>
            <person name="Liu X."/>
        </authorList>
    </citation>
    <scope>NUCLEOTIDE SEQUENCE [LARGE SCALE GENOMIC DNA]</scope>
    <source>
        <strain evidence="6 7">3608</strain>
    </source>
</reference>
<evidence type="ECO:0000313" key="6">
    <source>
        <dbReference type="EMBL" id="KJZ73342.1"/>
    </source>
</evidence>
<evidence type="ECO:0000256" key="5">
    <source>
        <dbReference type="SAM" id="SignalP"/>
    </source>
</evidence>
<dbReference type="AlphaFoldDB" id="A0A0F7ZYZ7"/>
<dbReference type="Proteomes" id="UP000054481">
    <property type="component" value="Unassembled WGS sequence"/>
</dbReference>
<keyword evidence="7" id="KW-1185">Reference proteome</keyword>
<dbReference type="Gene3D" id="3.90.210.10">
    <property type="entry name" value="Heat-Labile Enterotoxin, subunit A"/>
    <property type="match status" value="1"/>
</dbReference>
<dbReference type="Pfam" id="PF01375">
    <property type="entry name" value="Enterotoxin_a"/>
    <property type="match status" value="1"/>
</dbReference>
<keyword evidence="2 5" id="KW-0732">Signal</keyword>